<dbReference type="Pfam" id="PF12412">
    <property type="entry name" value="DUF3667"/>
    <property type="match status" value="1"/>
</dbReference>
<keyword evidence="2" id="KW-1133">Transmembrane helix</keyword>
<dbReference type="EMBL" id="BMYD01000003">
    <property type="protein sequence ID" value="GHA82513.1"/>
    <property type="molecule type" value="Genomic_DNA"/>
</dbReference>
<evidence type="ECO:0000256" key="2">
    <source>
        <dbReference type="SAM" id="Phobius"/>
    </source>
</evidence>
<organism evidence="3 4">
    <name type="scientific">Cognatilysobacter bugurensis</name>
    <dbReference type="NCBI Taxonomy" id="543356"/>
    <lineage>
        <taxon>Bacteria</taxon>
        <taxon>Pseudomonadati</taxon>
        <taxon>Pseudomonadota</taxon>
        <taxon>Gammaproteobacteria</taxon>
        <taxon>Lysobacterales</taxon>
        <taxon>Lysobacteraceae</taxon>
        <taxon>Cognatilysobacter</taxon>
    </lineage>
</organism>
<keyword evidence="2" id="KW-0812">Transmembrane</keyword>
<accession>A0A918T2M5</accession>
<feature type="compositionally biased region" description="Low complexity" evidence="1">
    <location>
        <begin position="210"/>
        <end position="219"/>
    </location>
</feature>
<name>A0A918T2M5_9GAMM</name>
<keyword evidence="4" id="KW-1185">Reference proteome</keyword>
<reference evidence="3" key="2">
    <citation type="submission" date="2020-09" db="EMBL/GenBank/DDBJ databases">
        <authorList>
            <person name="Sun Q."/>
            <person name="Kim S."/>
        </authorList>
    </citation>
    <scope>NUCLEOTIDE SEQUENCE</scope>
    <source>
        <strain evidence="3">KCTC 23077</strain>
    </source>
</reference>
<dbReference type="RefSeq" id="WP_189456192.1">
    <property type="nucleotide sequence ID" value="NZ_BMYD01000003.1"/>
</dbReference>
<gene>
    <name evidence="3" type="ORF">GCM10007067_20610</name>
</gene>
<dbReference type="Proteomes" id="UP000646426">
    <property type="component" value="Unassembled WGS sequence"/>
</dbReference>
<feature type="transmembrane region" description="Helical" evidence="2">
    <location>
        <begin position="380"/>
        <end position="400"/>
    </location>
</feature>
<feature type="transmembrane region" description="Helical" evidence="2">
    <location>
        <begin position="412"/>
        <end position="432"/>
    </location>
</feature>
<protein>
    <recommendedName>
        <fullName evidence="5">DUF3667 domain-containing protein</fullName>
    </recommendedName>
</protein>
<feature type="region of interest" description="Disordered" evidence="1">
    <location>
        <begin position="210"/>
        <end position="238"/>
    </location>
</feature>
<comment type="caution">
    <text evidence="3">The sequence shown here is derived from an EMBL/GenBank/DDBJ whole genome shotgun (WGS) entry which is preliminary data.</text>
</comment>
<evidence type="ECO:0000256" key="1">
    <source>
        <dbReference type="SAM" id="MobiDB-lite"/>
    </source>
</evidence>
<evidence type="ECO:0000313" key="4">
    <source>
        <dbReference type="Proteomes" id="UP000646426"/>
    </source>
</evidence>
<sequence>MHAAELPAACENCRTTLHGAYCHACGQHAANPLRSFHHAVEDVFESFWHLDGRVFRTLRELFVPGRVACHYLDGQRARYVPPLRLFVVLTVLTFFIGQLAVGLGGRERPDEAQTRAAPTAAASAGVKTQFPQFDAARSVADVQRVLAEELADLRAARETVAYVPGGRQGFDVIEQQLRATARERIEALGGDTAQADALVARAAAPRLATADAPSSPASANRAIDAGNDTATKPVAGNTGRSDVSAFARALTGGQLQNPDRPWHEHDNPLAVGWLPAFANQWLNRRLANAERNVARIDESGGLAMASLALASVPSALFVLVPVFALLLRLIYVGSARGYLEHLVVALYSHAFMLIVLLAGFLLAIANALLPGTAVDQTIDVLHGALWLSVPAYLLVMQKRVYQQRWLVTAGKYLLLGGAYFMLVLAAVIYTMFAGLTSGG</sequence>
<reference evidence="3" key="1">
    <citation type="journal article" date="2014" name="Int. J. Syst. Evol. Microbiol.">
        <title>Complete genome sequence of Corynebacterium casei LMG S-19264T (=DSM 44701T), isolated from a smear-ripened cheese.</title>
        <authorList>
            <consortium name="US DOE Joint Genome Institute (JGI-PGF)"/>
            <person name="Walter F."/>
            <person name="Albersmeier A."/>
            <person name="Kalinowski J."/>
            <person name="Ruckert C."/>
        </authorList>
    </citation>
    <scope>NUCLEOTIDE SEQUENCE</scope>
    <source>
        <strain evidence="3">KCTC 23077</strain>
    </source>
</reference>
<proteinExistence type="predicted"/>
<feature type="transmembrane region" description="Helical" evidence="2">
    <location>
        <begin position="85"/>
        <end position="105"/>
    </location>
</feature>
<feature type="transmembrane region" description="Helical" evidence="2">
    <location>
        <begin position="302"/>
        <end position="330"/>
    </location>
</feature>
<evidence type="ECO:0000313" key="3">
    <source>
        <dbReference type="EMBL" id="GHA82513.1"/>
    </source>
</evidence>
<keyword evidence="2" id="KW-0472">Membrane</keyword>
<feature type="transmembrane region" description="Helical" evidence="2">
    <location>
        <begin position="342"/>
        <end position="368"/>
    </location>
</feature>
<dbReference type="AlphaFoldDB" id="A0A918T2M5"/>
<dbReference type="InterPro" id="IPR022134">
    <property type="entry name" value="DUF3667"/>
</dbReference>
<evidence type="ECO:0008006" key="5">
    <source>
        <dbReference type="Google" id="ProtNLM"/>
    </source>
</evidence>